<name>A0A3B7MVW6_9BACT</name>
<organism evidence="1 2">
    <name type="scientific">Paraflavitalea soli</name>
    <dbReference type="NCBI Taxonomy" id="2315862"/>
    <lineage>
        <taxon>Bacteria</taxon>
        <taxon>Pseudomonadati</taxon>
        <taxon>Bacteroidota</taxon>
        <taxon>Chitinophagia</taxon>
        <taxon>Chitinophagales</taxon>
        <taxon>Chitinophagaceae</taxon>
        <taxon>Paraflavitalea</taxon>
    </lineage>
</organism>
<gene>
    <name evidence="1" type="ORF">D3H65_31440</name>
</gene>
<reference evidence="1 2" key="1">
    <citation type="submission" date="2018-09" db="EMBL/GenBank/DDBJ databases">
        <title>Genome sequencing of strain 6GH32-13.</title>
        <authorList>
            <person name="Weon H.-Y."/>
            <person name="Heo J."/>
            <person name="Kwon S.-W."/>
        </authorList>
    </citation>
    <scope>NUCLEOTIDE SEQUENCE [LARGE SCALE GENOMIC DNA]</scope>
    <source>
        <strain evidence="1 2">5GH32-13</strain>
    </source>
</reference>
<accession>A0A3B7MVW6</accession>
<protein>
    <recommendedName>
        <fullName evidence="3">T9SS C-terminal target domain-containing protein</fullName>
    </recommendedName>
</protein>
<evidence type="ECO:0000313" key="1">
    <source>
        <dbReference type="EMBL" id="AXY78238.1"/>
    </source>
</evidence>
<dbReference type="KEGG" id="pseg:D3H65_31440"/>
<keyword evidence="2" id="KW-1185">Reference proteome</keyword>
<sequence>MTIAFYTDCEFFKSVTLPIRIYPTIIDKINWLFVQTNKQLDNTSITLQSLAGRKLYEQKTGLLQPGQMVSFPLESDKLTPGTYLLQLFSGSEMVYKKKISVG</sequence>
<dbReference type="Proteomes" id="UP000263900">
    <property type="component" value="Chromosome"/>
</dbReference>
<dbReference type="AlphaFoldDB" id="A0A3B7MVW6"/>
<proteinExistence type="predicted"/>
<evidence type="ECO:0008006" key="3">
    <source>
        <dbReference type="Google" id="ProtNLM"/>
    </source>
</evidence>
<evidence type="ECO:0000313" key="2">
    <source>
        <dbReference type="Proteomes" id="UP000263900"/>
    </source>
</evidence>
<dbReference type="EMBL" id="CP032157">
    <property type="protein sequence ID" value="AXY78238.1"/>
    <property type="molecule type" value="Genomic_DNA"/>
</dbReference>